<dbReference type="OrthoDB" id="10265409at2759"/>
<protein>
    <submittedName>
        <fullName evidence="4">DENND6A</fullName>
    </submittedName>
</protein>
<comment type="caution">
    <text evidence="4">The sequence shown here is derived from an EMBL/GenBank/DDBJ whole genome shotgun (WGS) entry which is preliminary data.</text>
</comment>
<dbReference type="AlphaFoldDB" id="A0A7J7J8W9"/>
<keyword evidence="5" id="KW-1185">Reference proteome</keyword>
<evidence type="ECO:0000259" key="3">
    <source>
        <dbReference type="PROSITE" id="PS50211"/>
    </source>
</evidence>
<dbReference type="Pfam" id="PF02141">
    <property type="entry name" value="DENN"/>
    <property type="match status" value="1"/>
</dbReference>
<comment type="similarity">
    <text evidence="1">Belongs to the DENND6 family.</text>
</comment>
<accession>A0A7J7J8W9</accession>
<dbReference type="InterPro" id="IPR001194">
    <property type="entry name" value="cDENN_dom"/>
</dbReference>
<dbReference type="InterPro" id="IPR037516">
    <property type="entry name" value="Tripartite_DENN"/>
</dbReference>
<proteinExistence type="inferred from homology"/>
<evidence type="ECO:0000313" key="4">
    <source>
        <dbReference type="EMBL" id="KAF6021818.1"/>
    </source>
</evidence>
<feature type="domain" description="UDENN" evidence="3">
    <location>
        <begin position="196"/>
        <end position="510"/>
    </location>
</feature>
<name>A0A7J7J8W9_BUGNE</name>
<dbReference type="PANTHER" id="PTHR13677:SF0">
    <property type="entry name" value="LD41638P"/>
    <property type="match status" value="1"/>
</dbReference>
<evidence type="ECO:0000313" key="5">
    <source>
        <dbReference type="Proteomes" id="UP000593567"/>
    </source>
</evidence>
<dbReference type="Proteomes" id="UP000593567">
    <property type="component" value="Unassembled WGS sequence"/>
</dbReference>
<dbReference type="InterPro" id="IPR024224">
    <property type="entry name" value="DENND6"/>
</dbReference>
<dbReference type="PROSITE" id="PS50211">
    <property type="entry name" value="DENN"/>
    <property type="match status" value="1"/>
</dbReference>
<dbReference type="PANTHER" id="PTHR13677">
    <property type="entry name" value="LD41638P"/>
    <property type="match status" value="1"/>
</dbReference>
<gene>
    <name evidence="4" type="ORF">EB796_019874</name>
</gene>
<feature type="region of interest" description="Disordered" evidence="2">
    <location>
        <begin position="67"/>
        <end position="130"/>
    </location>
</feature>
<dbReference type="GO" id="GO:0055037">
    <property type="term" value="C:recycling endosome"/>
    <property type="evidence" value="ECO:0007669"/>
    <property type="project" value="TreeGrafter"/>
</dbReference>
<sequence length="510" mass="57148">MSDDYNLRHRVKYATPFAIGQDVHLRAEGKKGTVVATAGREIVVSSGGSLLRRNQVFASPCAQELPREEEVQNTSLQRTPLPVPGQLPRSSMRQVRSPCCQAEESQQPASRENLDPPPNVTPSDAMKDVPEYRTSNNLNLLNVMEPEDGENQRVFEPPASFCSSLQGSSEALDDNLKLSPNKHSLLPWDRFSHWIHCICIVTFDLEVGQAIELIYPRHVALTDTERANVCYLAFPDSNSGCMGDTCYHFRIRQCLKTRSAAERNCTEMRAYNEQAAVALQVEKGHYFGYVYFRQMKDKSIRRGYFQKSVVILTRLPFVNLFTKVVNIIAPEFFENGEPGLEAACHDIDQWPVVSAGEELNLPVMGTVIQTRIPSCTDKLTGSTYLSPRQPFPMDNVTHNVLPNVHEVDVYSTFHSILPHIQLLWELVLCSEPIAVMAASPSVSSQAVQALVGLIWPLKFSTDYRPFFTIHDSDFKEYTTKTQSAPPVILGVTNPFFAKNSSALAAYCQTR</sequence>
<organism evidence="4 5">
    <name type="scientific">Bugula neritina</name>
    <name type="common">Brown bryozoan</name>
    <name type="synonym">Sertularia neritina</name>
    <dbReference type="NCBI Taxonomy" id="10212"/>
    <lineage>
        <taxon>Eukaryota</taxon>
        <taxon>Metazoa</taxon>
        <taxon>Spiralia</taxon>
        <taxon>Lophotrochozoa</taxon>
        <taxon>Bryozoa</taxon>
        <taxon>Gymnolaemata</taxon>
        <taxon>Cheilostomatida</taxon>
        <taxon>Flustrina</taxon>
        <taxon>Buguloidea</taxon>
        <taxon>Bugulidae</taxon>
        <taxon>Bugula</taxon>
    </lineage>
</organism>
<reference evidence="4" key="1">
    <citation type="submission" date="2020-06" db="EMBL/GenBank/DDBJ databases">
        <title>Draft genome of Bugula neritina, a colonial animal packing powerful symbionts and potential medicines.</title>
        <authorList>
            <person name="Rayko M."/>
        </authorList>
    </citation>
    <scope>NUCLEOTIDE SEQUENCE [LARGE SCALE GENOMIC DNA]</scope>
    <source>
        <strain evidence="4">Kwan_BN1</strain>
    </source>
</reference>
<dbReference type="EMBL" id="VXIV02002957">
    <property type="protein sequence ID" value="KAF6021818.1"/>
    <property type="molecule type" value="Genomic_DNA"/>
</dbReference>
<evidence type="ECO:0000256" key="2">
    <source>
        <dbReference type="SAM" id="MobiDB-lite"/>
    </source>
</evidence>
<dbReference type="GO" id="GO:0005085">
    <property type="term" value="F:guanyl-nucleotide exchange factor activity"/>
    <property type="evidence" value="ECO:0007669"/>
    <property type="project" value="InterPro"/>
</dbReference>
<evidence type="ECO:0000256" key="1">
    <source>
        <dbReference type="ARBA" id="ARBA00007159"/>
    </source>
</evidence>